<sequence>MAAGFGMERSGIGAIVLDYTDNTARGRQDGLSRMTEQVVAAVPFGKAVRLAMTNATATDERGRLTWTVSAASVSRPVYQADFGAGAGSLSDRRAEVAFRIAL</sequence>
<keyword evidence="2" id="KW-1185">Reference proteome</keyword>
<protein>
    <submittedName>
        <fullName evidence="1">Uncharacterized protein</fullName>
    </submittedName>
</protein>
<dbReference type="AlphaFoldDB" id="A0A974NX06"/>
<dbReference type="Proteomes" id="UP000595894">
    <property type="component" value="Chromosome"/>
</dbReference>
<evidence type="ECO:0000313" key="2">
    <source>
        <dbReference type="Proteomes" id="UP000595894"/>
    </source>
</evidence>
<gene>
    <name evidence="1" type="ORF">H5J25_08345</name>
</gene>
<name>A0A974NX06_9SPHN</name>
<reference evidence="2" key="1">
    <citation type="submission" date="2020-09" db="EMBL/GenBank/DDBJ databases">
        <title>Sphingomonas sp., a new species isolated from pork steak.</title>
        <authorList>
            <person name="Heidler von Heilborn D."/>
        </authorList>
    </citation>
    <scope>NUCLEOTIDE SEQUENCE [LARGE SCALE GENOMIC DNA]</scope>
</reference>
<dbReference type="EMBL" id="CP061035">
    <property type="protein sequence ID" value="QQV78604.1"/>
    <property type="molecule type" value="Genomic_DNA"/>
</dbReference>
<proteinExistence type="predicted"/>
<dbReference type="KEGG" id="sari:H5J25_08345"/>
<dbReference type="RefSeq" id="WP_202095617.1">
    <property type="nucleotide sequence ID" value="NZ_CP061035.1"/>
</dbReference>
<evidence type="ECO:0000313" key="1">
    <source>
        <dbReference type="EMBL" id="QQV78604.1"/>
    </source>
</evidence>
<organism evidence="1 2">
    <name type="scientific">Sphingomonas aliaeris</name>
    <dbReference type="NCBI Taxonomy" id="2759526"/>
    <lineage>
        <taxon>Bacteria</taxon>
        <taxon>Pseudomonadati</taxon>
        <taxon>Pseudomonadota</taxon>
        <taxon>Alphaproteobacteria</taxon>
        <taxon>Sphingomonadales</taxon>
        <taxon>Sphingomonadaceae</taxon>
        <taxon>Sphingomonas</taxon>
    </lineage>
</organism>
<accession>A0A974NX06</accession>